<name>X0WHT2_9ZZZZ</name>
<reference evidence="1" key="1">
    <citation type="journal article" date="2014" name="Front. Microbiol.">
        <title>High frequency of phylogenetically diverse reductive dehalogenase-homologous genes in deep subseafloor sedimentary metagenomes.</title>
        <authorList>
            <person name="Kawai M."/>
            <person name="Futagami T."/>
            <person name="Toyoda A."/>
            <person name="Takaki Y."/>
            <person name="Nishi S."/>
            <person name="Hori S."/>
            <person name="Arai W."/>
            <person name="Tsubouchi T."/>
            <person name="Morono Y."/>
            <person name="Uchiyama I."/>
            <person name="Ito T."/>
            <person name="Fujiyama A."/>
            <person name="Inagaki F."/>
            <person name="Takami H."/>
        </authorList>
    </citation>
    <scope>NUCLEOTIDE SEQUENCE</scope>
    <source>
        <strain evidence="1">Expedition CK06-06</strain>
    </source>
</reference>
<sequence>MSIIDASTRTGSNPINLGTLTTGSTNVVNVTDSKDLMITITMAGTPDDVFAVEGSMNNVSWANLAADGTNTTIDSAKTEIFVFDGSLPPYVRIRKVSGVNPATVYLYLGRIS</sequence>
<organism evidence="1">
    <name type="scientific">marine sediment metagenome</name>
    <dbReference type="NCBI Taxonomy" id="412755"/>
    <lineage>
        <taxon>unclassified sequences</taxon>
        <taxon>metagenomes</taxon>
        <taxon>ecological metagenomes</taxon>
    </lineage>
</organism>
<proteinExistence type="predicted"/>
<dbReference type="EMBL" id="BARS01046556">
    <property type="protein sequence ID" value="GAG30499.1"/>
    <property type="molecule type" value="Genomic_DNA"/>
</dbReference>
<accession>X0WHT2</accession>
<gene>
    <name evidence="1" type="ORF">S01H1_70059</name>
</gene>
<dbReference type="AlphaFoldDB" id="X0WHT2"/>
<evidence type="ECO:0000313" key="1">
    <source>
        <dbReference type="EMBL" id="GAG30499.1"/>
    </source>
</evidence>
<protein>
    <submittedName>
        <fullName evidence="1">Uncharacterized protein</fullName>
    </submittedName>
</protein>
<comment type="caution">
    <text evidence="1">The sequence shown here is derived from an EMBL/GenBank/DDBJ whole genome shotgun (WGS) entry which is preliminary data.</text>
</comment>